<feature type="signal peptide" evidence="1">
    <location>
        <begin position="1"/>
        <end position="28"/>
    </location>
</feature>
<sequence length="160" mass="18541">MNLKRDISKVCDWMEWLFLLRVLELLSSFRVAVKRGTIPSVEVCRGAPLISHLLFVDATKVCCPIIVVTVKHVQQVLDTYKLAFGQEINLHKSSVAFTPNTPLETRQHLVEILGVHFENKHEVYLRLPMVAFRSKMVIFAALKDRVWRGFRSGMKNYYPR</sequence>
<name>A0AAW2KMX0_9LAMI</name>
<gene>
    <name evidence="2" type="ORF">Sangu_3024900</name>
</gene>
<reference evidence="2" key="1">
    <citation type="submission" date="2020-06" db="EMBL/GenBank/DDBJ databases">
        <authorList>
            <person name="Li T."/>
            <person name="Hu X."/>
            <person name="Zhang T."/>
            <person name="Song X."/>
            <person name="Zhang H."/>
            <person name="Dai N."/>
            <person name="Sheng W."/>
            <person name="Hou X."/>
            <person name="Wei L."/>
        </authorList>
    </citation>
    <scope>NUCLEOTIDE SEQUENCE</scope>
    <source>
        <strain evidence="2">G01</strain>
        <tissue evidence="2">Leaf</tissue>
    </source>
</reference>
<protein>
    <recommendedName>
        <fullName evidence="3">Reverse transcriptase</fullName>
    </recommendedName>
</protein>
<proteinExistence type="predicted"/>
<dbReference type="EMBL" id="JACGWK010000100">
    <property type="protein sequence ID" value="KAL0307521.1"/>
    <property type="molecule type" value="Genomic_DNA"/>
</dbReference>
<accession>A0AAW2KMX0</accession>
<evidence type="ECO:0000256" key="1">
    <source>
        <dbReference type="SAM" id="SignalP"/>
    </source>
</evidence>
<comment type="caution">
    <text evidence="2">The sequence shown here is derived from an EMBL/GenBank/DDBJ whole genome shotgun (WGS) entry which is preliminary data.</text>
</comment>
<organism evidence="2">
    <name type="scientific">Sesamum angustifolium</name>
    <dbReference type="NCBI Taxonomy" id="2727405"/>
    <lineage>
        <taxon>Eukaryota</taxon>
        <taxon>Viridiplantae</taxon>
        <taxon>Streptophyta</taxon>
        <taxon>Embryophyta</taxon>
        <taxon>Tracheophyta</taxon>
        <taxon>Spermatophyta</taxon>
        <taxon>Magnoliopsida</taxon>
        <taxon>eudicotyledons</taxon>
        <taxon>Gunneridae</taxon>
        <taxon>Pentapetalae</taxon>
        <taxon>asterids</taxon>
        <taxon>lamiids</taxon>
        <taxon>Lamiales</taxon>
        <taxon>Pedaliaceae</taxon>
        <taxon>Sesamum</taxon>
    </lineage>
</organism>
<evidence type="ECO:0000313" key="2">
    <source>
        <dbReference type="EMBL" id="KAL0307521.1"/>
    </source>
</evidence>
<dbReference type="AlphaFoldDB" id="A0AAW2KMX0"/>
<keyword evidence="1" id="KW-0732">Signal</keyword>
<evidence type="ECO:0008006" key="3">
    <source>
        <dbReference type="Google" id="ProtNLM"/>
    </source>
</evidence>
<feature type="chain" id="PRO_5043318422" description="Reverse transcriptase" evidence="1">
    <location>
        <begin position="29"/>
        <end position="160"/>
    </location>
</feature>
<reference evidence="2" key="2">
    <citation type="journal article" date="2024" name="Plant">
        <title>Genomic evolution and insights into agronomic trait innovations of Sesamum species.</title>
        <authorList>
            <person name="Miao H."/>
            <person name="Wang L."/>
            <person name="Qu L."/>
            <person name="Liu H."/>
            <person name="Sun Y."/>
            <person name="Le M."/>
            <person name="Wang Q."/>
            <person name="Wei S."/>
            <person name="Zheng Y."/>
            <person name="Lin W."/>
            <person name="Duan Y."/>
            <person name="Cao H."/>
            <person name="Xiong S."/>
            <person name="Wang X."/>
            <person name="Wei L."/>
            <person name="Li C."/>
            <person name="Ma Q."/>
            <person name="Ju M."/>
            <person name="Zhao R."/>
            <person name="Li G."/>
            <person name="Mu C."/>
            <person name="Tian Q."/>
            <person name="Mei H."/>
            <person name="Zhang T."/>
            <person name="Gao T."/>
            <person name="Zhang H."/>
        </authorList>
    </citation>
    <scope>NUCLEOTIDE SEQUENCE</scope>
    <source>
        <strain evidence="2">G01</strain>
    </source>
</reference>